<dbReference type="Pfam" id="PF21089">
    <property type="entry name" value="PKS_DH_N"/>
    <property type="match status" value="1"/>
</dbReference>
<evidence type="ECO:0000259" key="5">
    <source>
        <dbReference type="PROSITE" id="PS50075"/>
    </source>
</evidence>
<dbReference type="Gene3D" id="3.40.50.720">
    <property type="entry name" value="NAD(P)-binding Rossmann-like Domain"/>
    <property type="match status" value="1"/>
</dbReference>
<dbReference type="Pfam" id="PF16197">
    <property type="entry name" value="KAsynt_C_assoc"/>
    <property type="match status" value="1"/>
</dbReference>
<evidence type="ECO:0000256" key="1">
    <source>
        <dbReference type="ARBA" id="ARBA00022450"/>
    </source>
</evidence>
<dbReference type="InterPro" id="IPR014030">
    <property type="entry name" value="Ketoacyl_synth_N"/>
</dbReference>
<dbReference type="InterPro" id="IPR014043">
    <property type="entry name" value="Acyl_transferase_dom"/>
</dbReference>
<dbReference type="InterPro" id="IPR016039">
    <property type="entry name" value="Thiolase-like"/>
</dbReference>
<feature type="domain" description="PKS/mFAS DH" evidence="7">
    <location>
        <begin position="1960"/>
        <end position="2240"/>
    </location>
</feature>
<dbReference type="InterPro" id="IPR001227">
    <property type="entry name" value="Ac_transferase_dom_sf"/>
</dbReference>
<feature type="domain" description="Carrier" evidence="5">
    <location>
        <begin position="1406"/>
        <end position="1486"/>
    </location>
</feature>
<reference evidence="8 9" key="1">
    <citation type="submission" date="2021-07" db="EMBL/GenBank/DDBJ databases">
        <title>Whole genome sequencing of non-tuberculosis mycobacteria type-strains.</title>
        <authorList>
            <person name="Igarashi Y."/>
            <person name="Osugi A."/>
            <person name="Mitarai S."/>
        </authorList>
    </citation>
    <scope>NUCLEOTIDE SEQUENCE [LARGE SCALE GENOMIC DNA]</scope>
    <source>
        <strain evidence="8 9">JCM 16370</strain>
    </source>
</reference>
<evidence type="ECO:0000256" key="4">
    <source>
        <dbReference type="PROSITE-ProRule" id="PRU01363"/>
    </source>
</evidence>
<dbReference type="InterPro" id="IPR036291">
    <property type="entry name" value="NAD(P)-bd_dom_sf"/>
</dbReference>
<feature type="domain" description="Carrier" evidence="5">
    <location>
        <begin position="1220"/>
        <end position="1297"/>
    </location>
</feature>
<dbReference type="InterPro" id="IPR052568">
    <property type="entry name" value="PKS-FAS_Synthase"/>
</dbReference>
<dbReference type="RefSeq" id="WP_156909903.1">
    <property type="nucleotide sequence ID" value="NZ_CP080333.1"/>
</dbReference>
<dbReference type="SUPFAM" id="SSF47336">
    <property type="entry name" value="ACP-like"/>
    <property type="match status" value="4"/>
</dbReference>
<dbReference type="SUPFAM" id="SSF52151">
    <property type="entry name" value="FabD/lysophospholipase-like"/>
    <property type="match status" value="1"/>
</dbReference>
<dbReference type="Pfam" id="PF00698">
    <property type="entry name" value="Acyl_transf_1"/>
    <property type="match status" value="1"/>
</dbReference>
<dbReference type="PROSITE" id="PS50075">
    <property type="entry name" value="CARRIER"/>
    <property type="match status" value="4"/>
</dbReference>
<dbReference type="InterPro" id="IPR057326">
    <property type="entry name" value="KR_dom"/>
</dbReference>
<feature type="domain" description="Ketosynthase family 3 (KS3)" evidence="6">
    <location>
        <begin position="10"/>
        <end position="462"/>
    </location>
</feature>
<feature type="region of interest" description="C-terminal hotdog fold" evidence="4">
    <location>
        <begin position="2098"/>
        <end position="2240"/>
    </location>
</feature>
<dbReference type="Pfam" id="PF00550">
    <property type="entry name" value="PP-binding"/>
    <property type="match status" value="4"/>
</dbReference>
<dbReference type="InterPro" id="IPR049900">
    <property type="entry name" value="PKS_mFAS_DH"/>
</dbReference>
<accession>A0ABX8VD89</accession>
<evidence type="ECO:0000256" key="2">
    <source>
        <dbReference type="ARBA" id="ARBA00022553"/>
    </source>
</evidence>
<keyword evidence="3" id="KW-0808">Transferase</keyword>
<name>A0ABX8VD89_9MYCO</name>
<dbReference type="InterPro" id="IPR013968">
    <property type="entry name" value="PKS_KR"/>
</dbReference>
<keyword evidence="1" id="KW-0596">Phosphopantetheine</keyword>
<dbReference type="Pfam" id="PF00109">
    <property type="entry name" value="ketoacyl-synt"/>
    <property type="match status" value="1"/>
</dbReference>
<dbReference type="Pfam" id="PF08659">
    <property type="entry name" value="KR"/>
    <property type="match status" value="1"/>
</dbReference>
<feature type="active site" description="Proton acceptor; for dehydratase activity" evidence="4">
    <location>
        <position position="2000"/>
    </location>
</feature>
<dbReference type="InterPro" id="IPR009081">
    <property type="entry name" value="PP-bd_ACP"/>
</dbReference>
<evidence type="ECO:0000259" key="7">
    <source>
        <dbReference type="PROSITE" id="PS52019"/>
    </source>
</evidence>
<dbReference type="PROSITE" id="PS52004">
    <property type="entry name" value="KS3_2"/>
    <property type="match status" value="1"/>
</dbReference>
<dbReference type="InterPro" id="IPR042104">
    <property type="entry name" value="PKS_dehydratase_sf"/>
</dbReference>
<dbReference type="SUPFAM" id="SSF53901">
    <property type="entry name" value="Thiolase-like"/>
    <property type="match status" value="1"/>
</dbReference>
<dbReference type="Proteomes" id="UP000825367">
    <property type="component" value="Chromosome"/>
</dbReference>
<dbReference type="SMART" id="SM00825">
    <property type="entry name" value="PKS_KS"/>
    <property type="match status" value="1"/>
</dbReference>
<dbReference type="Pfam" id="PF02801">
    <property type="entry name" value="Ketoacyl-synt_C"/>
    <property type="match status" value="1"/>
</dbReference>
<feature type="region of interest" description="N-terminal hotdog fold" evidence="4">
    <location>
        <begin position="1960"/>
        <end position="2086"/>
    </location>
</feature>
<proteinExistence type="predicted"/>
<dbReference type="PROSITE" id="PS52019">
    <property type="entry name" value="PKS_MFAS_DH"/>
    <property type="match status" value="1"/>
</dbReference>
<sequence>MTDNTHQPSATPIAVVAMSAIYPGESGLDGFWRTITTGRDAIGDVPPSHWLIEDYYDADPKAPDRTYCKRGGFIDPVSFDPVKFGLPPNALPSTDTGQILALVAAKQLLDEVQRGGAAVDLDRVDVVLGVASTTELVVQMGSRMQRPIWRKALLENGLSESEADEICQDIADHYVPWQESTFPGLLGNVIAGRVANRLNLGGANFVTDAACASSLSALQSALHRLYLHESDVVLTGGVDALNDVMMYMCFSKTPAFSATGDCRPFSEGADGTIIGEGVGMVALKRLADAERDGDQIHAVIRGLGSSSDGRASSVYAPRSEGQAKALRRAYERAGYDPSTVELVEAHGTATKAGDVAEFAGLKSVFTDNSARIALGSVKSQIGHTKAAAGAAGLIKAVLALQHSTLPGTLKVDRPNPAMGIEDSPFYVNAKTRPWVRKGDQPRRASVSSFGFGGSNFHVTLEEYQGEHRAKRLRTLPSELVVLSAPSEAELGKRAAEIVAAARSGESLARIAFDAAEEFDASQHARAGLVATDTESLATLADRLHVALADGKAAELKDANIAVGVGPAREGKTAFLFPGQGSQYVGMGGDLALAFPEALAVWDGLEGDLADLPKVVFPEPVFDAAALDAQKTELTAMANAQPAIAATSLAQLALLDLLGVSASAAAGHSFGEVTALAAAGVLPTESLVETARTRGTLMNEAGQGKDGAMLAVTATADDVRALLATQPDSASLVIANDNAPSQVVLAGYETDIAWAQTAAKAKGWTAVRLPVASAFHSEIVAASSAPLTAYLKTLKIGQPNFPVYANATAQVYSEDVATQLGDQVQQVVRFREMIEAMARDGVTRFIEVGPSRVLTGLVGKILGNSAHLAVALDDPKADGLRGWHRGLAALAADGVTLDLAALFDHYAEPVKFVPPPKHAVKVGGANLGKPYPPVDGKVSITAKRTRVSAPAAAAAVAPAVAAPAPAVQRMDAPAVQTPVSQQPAPAPVVQQSPVAPQQVEIQAEFIEAPLSGDVWSIIDSIQKETAEQHQRYMDVMTESHQAFLDMSTQMMAQIVGNSATVAQAPNVAPQPVVAPVAAAPVSAPPVAVTPMAPPPVVEPVVAAAPAPVVAAPVAAPVPTPVAAPAVAAGDVVLSIVSEKTGYPVDMLGLGMEMEAELGIDSIKQVEILAALQAKFPGAPEIPASELANLRTLQDVVDTVAGFAGSAPAPVAVVPAAVAVGPAAGDVVLSIVSEKTGYPVDMLGLGMEMEAELGIDSIKQVEILAALQAKFPGAPEIPASELANLRTLQDVVDTVAGFAGSAPAPVAVVPAAVAVGPAAGDVVLSIVSEKTGYPVDMLGLGMEMEAELGIDSIKQVEILAALQAKFPGAPEIPASELANLRTLQDVVDTVAGFATPAPVAPVTAAPAAPAVDAGDVVLSIVSEKTGYPVDMLGLGMEMEAELGIDSIKQVEILAALQAKFPGAPEIPASELANLRTLQDVVATVAGFASGGRAEQPAAVQHSAPVTSAPVGLSCTEAELRAAPPTGLAMAGLRDGVVLITREDPAFADALQAALTARGVNAHAVDDVPADAGAVISLAPLAAAHTTEDCVAMHLRAFHAARSVARSNAATRFFVTVQSTGARFVAADVPVGVASLVKTAGWEWPNASVRAVDMESLDAERLAAELLEGGSGIEVALRADGTRLVAVDDIESSVGEGETISINPGGVVLVTGGARGVTAESALALAKRHGLRLALLGRTPLREVSADEPSGTTAAEIATALAASARARGEQLSLPQARAQAESLLAEREVRATLATAERQGTPAHYFAASITDRAALDSVLNQVRTTFGPIVGVVHGAGVLADKRLEDLDDDGFVKVFSTKLVGAEALLDATSSDELRFISLFSSIAARAGNPGQAAYASANAALEAIAAREAARRNGECVVRAFGWGPWDGGMVDATLKSRFLAGGVGVIPIDEGAQFFADHALCRSSATAVVVAAPAEPRLRATRLEWTMSAEDLPVLTDHQVRGRVVVPVVIALDAILRAARGVVADPCPVVRDFQVLSGVTFAEGERQTLSIDFEPTGSEYTVSVRDAEGRARYRATVDTATVAAPQVSVPQVSGSAWPLSVDDAYAGPLFHGPQFAVIEQFDSFGAAGGSAELKSLDDLGWPQNGWAIDAAGIDGGLQLGIVWASAQGRPLVLPIRIARVELHRAFGEGSSIGRCRLAAHPVSDKRVDFNIVYETSDGALIATLEGVEFYAAGGAADTSA</sequence>
<protein>
    <submittedName>
        <fullName evidence="8">SDR family NAD(P)-dependent oxidoreductase</fullName>
    </submittedName>
</protein>
<dbReference type="SMART" id="SM00822">
    <property type="entry name" value="PKS_KR"/>
    <property type="match status" value="1"/>
</dbReference>
<dbReference type="Gene3D" id="3.10.129.110">
    <property type="entry name" value="Polyketide synthase dehydratase"/>
    <property type="match status" value="1"/>
</dbReference>
<dbReference type="Gene3D" id="3.40.47.10">
    <property type="match status" value="1"/>
</dbReference>
<dbReference type="InterPro" id="IPR049552">
    <property type="entry name" value="PKS_DH_N"/>
</dbReference>
<dbReference type="SMART" id="SM00827">
    <property type="entry name" value="PKS_AT"/>
    <property type="match status" value="1"/>
</dbReference>
<dbReference type="InterPro" id="IPR016035">
    <property type="entry name" value="Acyl_Trfase/lysoPLipase"/>
</dbReference>
<dbReference type="InterPro" id="IPR006162">
    <property type="entry name" value="Ppantetheine_attach_site"/>
</dbReference>
<dbReference type="InterPro" id="IPR014031">
    <property type="entry name" value="Ketoacyl_synth_C"/>
</dbReference>
<dbReference type="Gene3D" id="1.10.1200.10">
    <property type="entry name" value="ACP-like"/>
    <property type="match status" value="4"/>
</dbReference>
<keyword evidence="9" id="KW-1185">Reference proteome</keyword>
<dbReference type="CDD" id="cd00833">
    <property type="entry name" value="PKS"/>
    <property type="match status" value="1"/>
</dbReference>
<dbReference type="InterPro" id="IPR020841">
    <property type="entry name" value="PKS_Beta-ketoAc_synthase_dom"/>
</dbReference>
<dbReference type="SUPFAM" id="SSF55048">
    <property type="entry name" value="Probable ACP-binding domain of malonyl-CoA ACP transacylase"/>
    <property type="match status" value="1"/>
</dbReference>
<dbReference type="PANTHER" id="PTHR43074">
    <property type="entry name" value="OMEGA-3 POLYUNSATURATED FATTY ACID SYNTHASE PFAB-RELATED"/>
    <property type="match status" value="1"/>
</dbReference>
<dbReference type="Gene3D" id="3.40.366.10">
    <property type="entry name" value="Malonyl-Coenzyme A Acyl Carrier Protein, domain 2"/>
    <property type="match status" value="1"/>
</dbReference>
<evidence type="ECO:0000313" key="9">
    <source>
        <dbReference type="Proteomes" id="UP000825367"/>
    </source>
</evidence>
<dbReference type="EMBL" id="CP080333">
    <property type="protein sequence ID" value="QYL15749.1"/>
    <property type="molecule type" value="Genomic_DNA"/>
</dbReference>
<feature type="domain" description="Carrier" evidence="5">
    <location>
        <begin position="1122"/>
        <end position="1202"/>
    </location>
</feature>
<evidence type="ECO:0000313" key="8">
    <source>
        <dbReference type="EMBL" id="QYL15749.1"/>
    </source>
</evidence>
<gene>
    <name evidence="8" type="ORF">K0O64_22135</name>
</gene>
<dbReference type="InterPro" id="IPR016036">
    <property type="entry name" value="Malonyl_transacylase_ACP-bd"/>
</dbReference>
<dbReference type="PANTHER" id="PTHR43074:SF1">
    <property type="entry name" value="BETA-KETOACYL SYNTHASE FAMILY PROTEIN-RELATED"/>
    <property type="match status" value="1"/>
</dbReference>
<feature type="domain" description="Carrier" evidence="5">
    <location>
        <begin position="1315"/>
        <end position="1392"/>
    </location>
</feature>
<keyword evidence="2" id="KW-0597">Phosphoprotein</keyword>
<evidence type="ECO:0000259" key="6">
    <source>
        <dbReference type="PROSITE" id="PS52004"/>
    </source>
</evidence>
<evidence type="ECO:0000256" key="3">
    <source>
        <dbReference type="ARBA" id="ARBA00022679"/>
    </source>
</evidence>
<feature type="active site" description="Proton donor; for dehydratase activity" evidence="4">
    <location>
        <position position="2156"/>
    </location>
</feature>
<dbReference type="PROSITE" id="PS00012">
    <property type="entry name" value="PHOSPHOPANTETHEINE"/>
    <property type="match status" value="4"/>
</dbReference>
<dbReference type="SUPFAM" id="SSF51735">
    <property type="entry name" value="NAD(P)-binding Rossmann-fold domains"/>
    <property type="match status" value="1"/>
</dbReference>
<dbReference type="InterPro" id="IPR032821">
    <property type="entry name" value="PKS_assoc"/>
</dbReference>
<dbReference type="Gene3D" id="3.30.70.250">
    <property type="entry name" value="Malonyl-CoA ACP transacylase, ACP-binding"/>
    <property type="match status" value="1"/>
</dbReference>
<organism evidence="8 9">
    <name type="scientific">Mycolicibacterium pallens</name>
    <dbReference type="NCBI Taxonomy" id="370524"/>
    <lineage>
        <taxon>Bacteria</taxon>
        <taxon>Bacillati</taxon>
        <taxon>Actinomycetota</taxon>
        <taxon>Actinomycetes</taxon>
        <taxon>Mycobacteriales</taxon>
        <taxon>Mycobacteriaceae</taxon>
        <taxon>Mycolicibacterium</taxon>
    </lineage>
</organism>
<dbReference type="InterPro" id="IPR036736">
    <property type="entry name" value="ACP-like_sf"/>
</dbReference>
<dbReference type="SMART" id="SM00826">
    <property type="entry name" value="PKS_DH"/>
    <property type="match status" value="1"/>
</dbReference>
<dbReference type="InterPro" id="IPR020807">
    <property type="entry name" value="PKS_DH"/>
</dbReference>